<dbReference type="EMBL" id="JBFOLJ010000004">
    <property type="protein sequence ID" value="KAL2544081.1"/>
    <property type="molecule type" value="Genomic_DNA"/>
</dbReference>
<dbReference type="InterPro" id="IPR046349">
    <property type="entry name" value="C1-like_sf"/>
</dbReference>
<evidence type="ECO:0000313" key="2">
    <source>
        <dbReference type="Proteomes" id="UP001604277"/>
    </source>
</evidence>
<gene>
    <name evidence="1" type="ORF">Fot_13314</name>
</gene>
<name>A0ABD1W339_9LAMI</name>
<protein>
    <submittedName>
        <fullName evidence="1">Cysteine/Histidine-rich C1 domain family protein</fullName>
    </submittedName>
</protein>
<reference evidence="2" key="1">
    <citation type="submission" date="2024-07" db="EMBL/GenBank/DDBJ databases">
        <title>Two chromosome-level genome assemblies of Korean endemic species Abeliophyllum distichum and Forsythia ovata (Oleaceae).</title>
        <authorList>
            <person name="Jang H."/>
        </authorList>
    </citation>
    <scope>NUCLEOTIDE SEQUENCE [LARGE SCALE GENOMIC DNA]</scope>
</reference>
<sequence length="249" mass="28724">MYSMTRSLTSHDCYDHYKLKTYAKMFNCDGCKMKGFGERYICNLCGHELHKECRNPTPTISHEYFPGSIFEFLNEPFTKMGRKNRKVFSKCCDACGKDICGFNYHCETDNLDLHPCCRKLQKKLVIDGTIFDLVTKVSSKCGKCGKKKISRDEKFVLGWSYISQCGKYHFHVYCITEMVHEAYMKHGDLALENVDLRELVRYNRNRAGGNTFLTMIKTFIKILLSALLGDPTMLASNVLVELFSRGMQQ</sequence>
<comment type="caution">
    <text evidence="1">The sequence shown here is derived from an EMBL/GenBank/DDBJ whole genome shotgun (WGS) entry which is preliminary data.</text>
</comment>
<keyword evidence="2" id="KW-1185">Reference proteome</keyword>
<evidence type="ECO:0000313" key="1">
    <source>
        <dbReference type="EMBL" id="KAL2544081.1"/>
    </source>
</evidence>
<dbReference type="Proteomes" id="UP001604277">
    <property type="component" value="Unassembled WGS sequence"/>
</dbReference>
<dbReference type="AlphaFoldDB" id="A0ABD1W339"/>
<dbReference type="PANTHER" id="PTHR46477">
    <property type="entry name" value="CYSTEINE/HISTIDINE-RICH C1 DOMAIN FAMILY PROTEIN"/>
    <property type="match status" value="1"/>
</dbReference>
<organism evidence="1 2">
    <name type="scientific">Forsythia ovata</name>
    <dbReference type="NCBI Taxonomy" id="205694"/>
    <lineage>
        <taxon>Eukaryota</taxon>
        <taxon>Viridiplantae</taxon>
        <taxon>Streptophyta</taxon>
        <taxon>Embryophyta</taxon>
        <taxon>Tracheophyta</taxon>
        <taxon>Spermatophyta</taxon>
        <taxon>Magnoliopsida</taxon>
        <taxon>eudicotyledons</taxon>
        <taxon>Gunneridae</taxon>
        <taxon>Pentapetalae</taxon>
        <taxon>asterids</taxon>
        <taxon>lamiids</taxon>
        <taxon>Lamiales</taxon>
        <taxon>Oleaceae</taxon>
        <taxon>Forsythieae</taxon>
        <taxon>Forsythia</taxon>
    </lineage>
</organism>
<dbReference type="PANTHER" id="PTHR46477:SF5">
    <property type="entry name" value="PHORBOL-ESTER_DAG-TYPE DOMAIN-CONTAINING PROTEIN"/>
    <property type="match status" value="1"/>
</dbReference>
<proteinExistence type="predicted"/>
<accession>A0ABD1W339</accession>
<dbReference type="SUPFAM" id="SSF57889">
    <property type="entry name" value="Cysteine-rich domain"/>
    <property type="match status" value="1"/>
</dbReference>